<evidence type="ECO:0000259" key="2">
    <source>
        <dbReference type="Pfam" id="PF13372"/>
    </source>
</evidence>
<evidence type="ECO:0000256" key="1">
    <source>
        <dbReference type="SAM" id="SignalP"/>
    </source>
</evidence>
<keyword evidence="4" id="KW-1185">Reference proteome</keyword>
<feature type="chain" id="PRO_5017179508" evidence="1">
    <location>
        <begin position="24"/>
        <end position="465"/>
    </location>
</feature>
<evidence type="ECO:0000313" key="3">
    <source>
        <dbReference type="EMBL" id="RIA37176.1"/>
    </source>
</evidence>
<dbReference type="EMBL" id="QXDC01000004">
    <property type="protein sequence ID" value="RIA37176.1"/>
    <property type="molecule type" value="Genomic_DNA"/>
</dbReference>
<dbReference type="AlphaFoldDB" id="A0A397NI13"/>
<proteinExistence type="predicted"/>
<comment type="caution">
    <text evidence="3">The sequence shown here is derived from an EMBL/GenBank/DDBJ whole genome shotgun (WGS) entry which is preliminary data.</text>
</comment>
<dbReference type="InterPro" id="IPR025388">
    <property type="entry name" value="Alginate_export_dom"/>
</dbReference>
<dbReference type="RefSeq" id="WP_119036545.1">
    <property type="nucleotide sequence ID" value="NZ_QXDC01000004.1"/>
</dbReference>
<keyword evidence="1" id="KW-0732">Signal</keyword>
<sequence length="465" mass="50851">MIARPVLIAALLASASATVPARAQDQQEKKDAPFTLQQALGDPDGLTISGSVRGRYEVLGNQFRPGLDRHDDLVVLRTTLFAEYDTGPIRIGGEIMDSRAYFDDAGSSVSTGEVNAAELIQGYVGVDLDDALGSGSSTSVDVGRFTMDLGSRRLVGRNNFRNATNAFAGIRAEFRGADKTYLTAFYALPLNRLPGDKAGILDNKVMWDRESFDVAFWGGFLNKPALAGRANLDFYFYGLTERDSPDYPTKNRHLYTPGIRIFSDPKPGKTDFEIEGAYQFGRARTGTTATAPEQDVSAYFVHAEIGHQFDIAWTPRVSIEYDRASGDRAGGGFGRFDSLYGVRRPDYGPSSIYGPLGRNNIDSPGVRLEVTPDKRWDGFVMYRANWLDSAIDSFANTGVRDPGGASGRFGGHQIEGRVRYWIVPKLLRVDTGAALLINGRFLNDAPNANGFGDPVYGYFDLTATF</sequence>
<organism evidence="3 4">
    <name type="scientific">Hephaestia caeni</name>
    <dbReference type="NCBI Taxonomy" id="645617"/>
    <lineage>
        <taxon>Bacteria</taxon>
        <taxon>Pseudomonadati</taxon>
        <taxon>Pseudomonadota</taxon>
        <taxon>Alphaproteobacteria</taxon>
        <taxon>Sphingomonadales</taxon>
        <taxon>Sphingomonadaceae</taxon>
        <taxon>Hephaestia</taxon>
    </lineage>
</organism>
<dbReference type="InterPro" id="IPR053728">
    <property type="entry name" value="Alginate_Permeability_Chnl"/>
</dbReference>
<gene>
    <name evidence="3" type="ORF">DFR49_3053</name>
</gene>
<dbReference type="OrthoDB" id="7439590at2"/>
<evidence type="ECO:0000313" key="4">
    <source>
        <dbReference type="Proteomes" id="UP000266568"/>
    </source>
</evidence>
<name>A0A397NI13_9SPHN</name>
<feature type="signal peptide" evidence="1">
    <location>
        <begin position="1"/>
        <end position="23"/>
    </location>
</feature>
<protein>
    <submittedName>
        <fullName evidence="3">Alginate export protein</fullName>
    </submittedName>
</protein>
<dbReference type="Pfam" id="PF13372">
    <property type="entry name" value="Alginate_exp"/>
    <property type="match status" value="1"/>
</dbReference>
<reference evidence="3 4" key="1">
    <citation type="submission" date="2018-08" db="EMBL/GenBank/DDBJ databases">
        <title>Genomic Encyclopedia of Type Strains, Phase IV (KMG-IV): sequencing the most valuable type-strain genomes for metagenomic binning, comparative biology and taxonomic classification.</title>
        <authorList>
            <person name="Goeker M."/>
        </authorList>
    </citation>
    <scope>NUCLEOTIDE SEQUENCE [LARGE SCALE GENOMIC DNA]</scope>
    <source>
        <strain evidence="3 4">DSM 25527</strain>
    </source>
</reference>
<accession>A0A397NI13</accession>
<feature type="domain" description="Alginate export" evidence="2">
    <location>
        <begin position="46"/>
        <end position="448"/>
    </location>
</feature>
<dbReference type="Gene3D" id="2.40.160.100">
    <property type="match status" value="1"/>
</dbReference>
<dbReference type="Proteomes" id="UP000266568">
    <property type="component" value="Unassembled WGS sequence"/>
</dbReference>